<gene>
    <name evidence="2" type="ORF">EHRUM2_05760</name>
</gene>
<evidence type="ECO:0000256" key="1">
    <source>
        <dbReference type="SAM" id="MobiDB-lite"/>
    </source>
</evidence>
<evidence type="ECO:0000313" key="2">
    <source>
        <dbReference type="EMBL" id="GAT77355.1"/>
    </source>
</evidence>
<comment type="caution">
    <text evidence="2">The sequence shown here is derived from an EMBL/GenBank/DDBJ whole genome shotgun (WGS) entry which is preliminary data.</text>
</comment>
<dbReference type="RefSeq" id="WP_065432670.1">
    <property type="nucleotide sequence ID" value="NZ_BDDL01000067.1"/>
</dbReference>
<evidence type="ECO:0000313" key="3">
    <source>
        <dbReference type="Proteomes" id="UP000092677"/>
    </source>
</evidence>
<feature type="compositionally biased region" description="Basic and acidic residues" evidence="1">
    <location>
        <begin position="157"/>
        <end position="169"/>
    </location>
</feature>
<reference evidence="3" key="1">
    <citation type="submission" date="2016-05" db="EMBL/GenBank/DDBJ databases">
        <title>Draft genome sequences of four strains of Ehrlichia ruminantium, a tick-borne pathogen of ruminants, isolated from Zimbabwe, The Gambia and Ghana.</title>
        <authorList>
            <person name="Nakao R."/>
            <person name="Jongejan F."/>
            <person name="Sugimoto C."/>
        </authorList>
    </citation>
    <scope>NUCLEOTIDE SEQUENCE [LARGE SCALE GENOMIC DNA]</scope>
    <source>
        <strain evidence="3">Kerr Seringe</strain>
    </source>
</reference>
<organism evidence="2 3">
    <name type="scientific">Ehrlichia ruminantium</name>
    <name type="common">heartwater rickettsia</name>
    <name type="synonym">Cowdria ruminantium</name>
    <dbReference type="NCBI Taxonomy" id="779"/>
    <lineage>
        <taxon>Bacteria</taxon>
        <taxon>Pseudomonadati</taxon>
        <taxon>Pseudomonadota</taxon>
        <taxon>Alphaproteobacteria</taxon>
        <taxon>Rickettsiales</taxon>
        <taxon>Anaplasmataceae</taxon>
        <taxon>Ehrlichia</taxon>
    </lineage>
</organism>
<dbReference type="EMBL" id="BDDL01000067">
    <property type="protein sequence ID" value="GAT77355.1"/>
    <property type="molecule type" value="Genomic_DNA"/>
</dbReference>
<sequence>MDESHSSGINVSALQSYLHEQQSGGHGEDEETVFSVFVFLAWFYKNVPGVCDMTSGNLLAAVTSLGMNLKTEFSIMSDSGKNFFGLPKLLPDAQPGGAPTDGGSADGGGEGSATGGEASDNDAIYHAHHDDPYAHAEYPHADQEIMHAAGGGFNNISHEDHNPQHDHHPSPTPISPSHANQYYHDM</sequence>
<dbReference type="Proteomes" id="UP000092677">
    <property type="component" value="Unassembled WGS sequence"/>
</dbReference>
<feature type="region of interest" description="Disordered" evidence="1">
    <location>
        <begin position="150"/>
        <end position="186"/>
    </location>
</feature>
<name>A0A161MLJ4_EHRRU</name>
<feature type="region of interest" description="Disordered" evidence="1">
    <location>
        <begin position="89"/>
        <end position="123"/>
    </location>
</feature>
<accession>A0A161MLJ4</accession>
<feature type="compositionally biased region" description="Gly residues" evidence="1">
    <location>
        <begin position="104"/>
        <end position="114"/>
    </location>
</feature>
<proteinExistence type="predicted"/>
<protein>
    <submittedName>
        <fullName evidence="2">Uncharacterized protein</fullName>
    </submittedName>
</protein>
<dbReference type="AlphaFoldDB" id="A0A161MLJ4"/>